<dbReference type="SUPFAM" id="SSF51735">
    <property type="entry name" value="NAD(P)-binding Rossmann-fold domains"/>
    <property type="match status" value="1"/>
</dbReference>
<evidence type="ECO:0000259" key="1">
    <source>
        <dbReference type="Pfam" id="PF01408"/>
    </source>
</evidence>
<dbReference type="Gene3D" id="3.30.360.10">
    <property type="entry name" value="Dihydrodipicolinate Reductase, domain 2"/>
    <property type="match status" value="1"/>
</dbReference>
<reference evidence="3 4" key="1">
    <citation type="submission" date="2021-08" db="EMBL/GenBank/DDBJ databases">
        <title>Streptomyces sp. PTM05 isolated from lichen.</title>
        <authorList>
            <person name="Somphong A."/>
            <person name="Phongsopitanun W."/>
            <person name="Tanasupawat S."/>
        </authorList>
    </citation>
    <scope>NUCLEOTIDE SEQUENCE [LARGE SCALE GENOMIC DNA]</scope>
    <source>
        <strain evidence="3 4">Ptm05</strain>
    </source>
</reference>
<sequence>MTTVGQPPERFRPVGVALFGYGAWGGNHARVLSSTGDARLSGIVEPDPERREAARAAHPDVPVWRDATAALRDPEVEAVVVATPAHTHARVAEEVVTAGRHVLVEKPFATRGRDAQQVARRARAAGVVSMAGHTFLYAQPVLNIARILREGLLDAPVFVRSERLGSRRRADCGALWNLAPHDVSILLHLLDSPVAEVSARSHVFRSGGSAGHDDATSVDLTFESGAAAAVQVSWRSAGKRRALSVLGETWSMEYLNRSGGDHLALDCGPAAADQDALRQLLYEGCELADGGVRYREPLQAEVEHFARCCRTGETPRTGARHAIETARVLEAAERSAAEGGAPVRLAAGKELAA</sequence>
<dbReference type="Pfam" id="PF01408">
    <property type="entry name" value="GFO_IDH_MocA"/>
    <property type="match status" value="1"/>
</dbReference>
<dbReference type="Proteomes" id="UP001198565">
    <property type="component" value="Unassembled WGS sequence"/>
</dbReference>
<comment type="caution">
    <text evidence="3">The sequence shown here is derived from an EMBL/GenBank/DDBJ whole genome shotgun (WGS) entry which is preliminary data.</text>
</comment>
<dbReference type="InterPro" id="IPR055170">
    <property type="entry name" value="GFO_IDH_MocA-like_dom"/>
</dbReference>
<name>A0ABS7R0I6_9ACTN</name>
<dbReference type="Gene3D" id="3.40.50.720">
    <property type="entry name" value="NAD(P)-binding Rossmann-like Domain"/>
    <property type="match status" value="1"/>
</dbReference>
<protein>
    <submittedName>
        <fullName evidence="3">Gfo/Idh/MocA family oxidoreductase</fullName>
    </submittedName>
</protein>
<feature type="domain" description="GFO/IDH/MocA-like oxidoreductase" evidence="2">
    <location>
        <begin position="168"/>
        <end position="249"/>
    </location>
</feature>
<dbReference type="InterPro" id="IPR000683">
    <property type="entry name" value="Gfo/Idh/MocA-like_OxRdtase_N"/>
</dbReference>
<keyword evidence="4" id="KW-1185">Reference proteome</keyword>
<feature type="domain" description="Gfo/Idh/MocA-like oxidoreductase N-terminal" evidence="1">
    <location>
        <begin position="15"/>
        <end position="133"/>
    </location>
</feature>
<dbReference type="Pfam" id="PF22725">
    <property type="entry name" value="GFO_IDH_MocA_C3"/>
    <property type="match status" value="1"/>
</dbReference>
<evidence type="ECO:0000259" key="2">
    <source>
        <dbReference type="Pfam" id="PF22725"/>
    </source>
</evidence>
<organism evidence="3 4">
    <name type="scientific">Streptantibioticus parmotrematis</name>
    <dbReference type="NCBI Taxonomy" id="2873249"/>
    <lineage>
        <taxon>Bacteria</taxon>
        <taxon>Bacillati</taxon>
        <taxon>Actinomycetota</taxon>
        <taxon>Actinomycetes</taxon>
        <taxon>Kitasatosporales</taxon>
        <taxon>Streptomycetaceae</taxon>
        <taxon>Streptantibioticus</taxon>
    </lineage>
</organism>
<accession>A0ABS7R0I6</accession>
<dbReference type="PANTHER" id="PTHR43377">
    <property type="entry name" value="BILIVERDIN REDUCTASE A"/>
    <property type="match status" value="1"/>
</dbReference>
<proteinExistence type="predicted"/>
<evidence type="ECO:0000313" key="3">
    <source>
        <dbReference type="EMBL" id="MBY8887537.1"/>
    </source>
</evidence>
<dbReference type="InterPro" id="IPR051450">
    <property type="entry name" value="Gfo/Idh/MocA_Oxidoreductases"/>
</dbReference>
<dbReference type="RefSeq" id="WP_222980288.1">
    <property type="nucleotide sequence ID" value="NZ_JAINVZ010000017.1"/>
</dbReference>
<gene>
    <name evidence="3" type="ORF">K7472_22230</name>
</gene>
<dbReference type="InterPro" id="IPR036291">
    <property type="entry name" value="NAD(P)-bd_dom_sf"/>
</dbReference>
<dbReference type="EMBL" id="JAINVZ010000017">
    <property type="protein sequence ID" value="MBY8887537.1"/>
    <property type="molecule type" value="Genomic_DNA"/>
</dbReference>
<dbReference type="PANTHER" id="PTHR43377:SF6">
    <property type="entry name" value="GFO_IDH_MOCA-LIKE OXIDOREDUCTASE N-TERMINAL DOMAIN-CONTAINING PROTEIN"/>
    <property type="match status" value="1"/>
</dbReference>
<evidence type="ECO:0000313" key="4">
    <source>
        <dbReference type="Proteomes" id="UP001198565"/>
    </source>
</evidence>
<dbReference type="SUPFAM" id="SSF55347">
    <property type="entry name" value="Glyceraldehyde-3-phosphate dehydrogenase-like, C-terminal domain"/>
    <property type="match status" value="1"/>
</dbReference>